<evidence type="ECO:0000313" key="3">
    <source>
        <dbReference type="Proteomes" id="UP001211907"/>
    </source>
</evidence>
<dbReference type="Pfam" id="PF09350">
    <property type="entry name" value="DJC28_CD"/>
    <property type="match status" value="1"/>
</dbReference>
<reference evidence="2" key="1">
    <citation type="submission" date="2020-05" db="EMBL/GenBank/DDBJ databases">
        <title>Phylogenomic resolution of chytrid fungi.</title>
        <authorList>
            <person name="Stajich J.E."/>
            <person name="Amses K."/>
            <person name="Simmons R."/>
            <person name="Seto K."/>
            <person name="Myers J."/>
            <person name="Bonds A."/>
            <person name="Quandt C.A."/>
            <person name="Barry K."/>
            <person name="Liu P."/>
            <person name="Grigoriev I."/>
            <person name="Longcore J.E."/>
            <person name="James T.Y."/>
        </authorList>
    </citation>
    <scope>NUCLEOTIDE SEQUENCE</scope>
    <source>
        <strain evidence="2">JEL0513</strain>
    </source>
</reference>
<keyword evidence="3" id="KW-1185">Reference proteome</keyword>
<evidence type="ECO:0000313" key="2">
    <source>
        <dbReference type="EMBL" id="KAJ3140121.1"/>
    </source>
</evidence>
<evidence type="ECO:0000259" key="1">
    <source>
        <dbReference type="Pfam" id="PF09350"/>
    </source>
</evidence>
<protein>
    <recommendedName>
        <fullName evidence="1">DnaJ homologue subfamily C member 28 conserved domain-containing protein</fullName>
    </recommendedName>
</protein>
<accession>A0AAD5XKU9</accession>
<dbReference type="PANTHER" id="PTHR39394">
    <property type="entry name" value="YALI0E31793P"/>
    <property type="match status" value="1"/>
</dbReference>
<dbReference type="AlphaFoldDB" id="A0AAD5XKU9"/>
<dbReference type="Proteomes" id="UP001211907">
    <property type="component" value="Unassembled WGS sequence"/>
</dbReference>
<name>A0AAD5XKU9_9FUNG</name>
<dbReference type="PANTHER" id="PTHR39394:SF1">
    <property type="entry name" value="DNAJ HOMOLOGUE SUBFAMILY C MEMBER 28 CONSERVED DOMAIN-CONTAINING PROTEIN"/>
    <property type="match status" value="1"/>
</dbReference>
<feature type="domain" description="DnaJ homologue subfamily C member 28 conserved" evidence="1">
    <location>
        <begin position="227"/>
        <end position="298"/>
    </location>
</feature>
<organism evidence="2 3">
    <name type="scientific">Physocladia obscura</name>
    <dbReference type="NCBI Taxonomy" id="109957"/>
    <lineage>
        <taxon>Eukaryota</taxon>
        <taxon>Fungi</taxon>
        <taxon>Fungi incertae sedis</taxon>
        <taxon>Chytridiomycota</taxon>
        <taxon>Chytridiomycota incertae sedis</taxon>
        <taxon>Chytridiomycetes</taxon>
        <taxon>Chytridiales</taxon>
        <taxon>Chytriomycetaceae</taxon>
        <taxon>Physocladia</taxon>
    </lineage>
</organism>
<gene>
    <name evidence="2" type="ORF">HK100_010379</name>
</gene>
<sequence>MIVRNFQRSVSSRANALSGISSTASTTAKAAASDAEPTTDVLPSFIPISERIHNHTADKDTKKPKEPFIVDATLSHEVTQGLPTQIDHEEINAEIQKRTANVTLSQILKRVARDAFVASEKPLSATATPEEQEEAFEKRFLLLNKQANRKDSVLNPSVGIQPDVTNRIFLEGPNSVSAIAAKSPFKNARIIKASHAKQDSETYKTPTQQLFEDYMTIRPTFENFDSLVEQRIATAQRAGQFDDLPGKGKPIRFDTDDRLNVHMSDTEYFMNNVMKSQNARPAWIEIGKEIAEETLKLRKELKELHEQCVRPPHQNTSFRIDSPSLSFGLAAISSWLMGSNTVVAKKIPQQSNEPASFQWKKRGKEWATLRITAINKRINDYNLQSPGGATKKLLLNVNDELAKVEKNE</sequence>
<comment type="caution">
    <text evidence="2">The sequence shown here is derived from an EMBL/GenBank/DDBJ whole genome shotgun (WGS) entry which is preliminary data.</text>
</comment>
<dbReference type="InterPro" id="IPR018961">
    <property type="entry name" value="DnaJ_homolog_subfam-C_membr-28"/>
</dbReference>
<proteinExistence type="predicted"/>
<dbReference type="EMBL" id="JADGJH010000057">
    <property type="protein sequence ID" value="KAJ3140121.1"/>
    <property type="molecule type" value="Genomic_DNA"/>
</dbReference>